<name>A0A2M4DGI3_ANODA</name>
<proteinExistence type="predicted"/>
<dbReference type="EMBL" id="GGFL01012468">
    <property type="protein sequence ID" value="MBW76646.1"/>
    <property type="molecule type" value="Transcribed_RNA"/>
</dbReference>
<feature type="signal peptide" evidence="1">
    <location>
        <begin position="1"/>
        <end position="21"/>
    </location>
</feature>
<reference evidence="2" key="1">
    <citation type="submission" date="2018-01" db="EMBL/GenBank/DDBJ databases">
        <title>An insight into the sialome of Amazonian anophelines.</title>
        <authorList>
            <person name="Ribeiro J.M."/>
            <person name="Scarpassa V."/>
            <person name="Calvo E."/>
        </authorList>
    </citation>
    <scope>NUCLEOTIDE SEQUENCE</scope>
</reference>
<evidence type="ECO:0000313" key="2">
    <source>
        <dbReference type="EMBL" id="MBW76646.1"/>
    </source>
</evidence>
<organism evidence="2">
    <name type="scientific">Anopheles darlingi</name>
    <name type="common">Mosquito</name>
    <dbReference type="NCBI Taxonomy" id="43151"/>
    <lineage>
        <taxon>Eukaryota</taxon>
        <taxon>Metazoa</taxon>
        <taxon>Ecdysozoa</taxon>
        <taxon>Arthropoda</taxon>
        <taxon>Hexapoda</taxon>
        <taxon>Insecta</taxon>
        <taxon>Pterygota</taxon>
        <taxon>Neoptera</taxon>
        <taxon>Endopterygota</taxon>
        <taxon>Diptera</taxon>
        <taxon>Nematocera</taxon>
        <taxon>Culicoidea</taxon>
        <taxon>Culicidae</taxon>
        <taxon>Anophelinae</taxon>
        <taxon>Anopheles</taxon>
    </lineage>
</organism>
<feature type="chain" id="PRO_5014876128" evidence="1">
    <location>
        <begin position="22"/>
        <end position="75"/>
    </location>
</feature>
<sequence length="75" mass="8256">MNETTGFALIPWLYCIRYAAAFSSATPPISPIRMIPLVSGSFRNTSRQSIKSVPLNGSPPIPTHSVWPRPTSVVW</sequence>
<protein>
    <submittedName>
        <fullName evidence="2">Putative secreted protein</fullName>
    </submittedName>
</protein>
<evidence type="ECO:0000256" key="1">
    <source>
        <dbReference type="SAM" id="SignalP"/>
    </source>
</evidence>
<dbReference type="AlphaFoldDB" id="A0A2M4DGI3"/>
<keyword evidence="1" id="KW-0732">Signal</keyword>
<accession>A0A2M4DGI3</accession>